<protein>
    <recommendedName>
        <fullName evidence="4">C-&gt;U-editing enzyme APOBEC-4</fullName>
    </recommendedName>
</protein>
<evidence type="ECO:0000256" key="1">
    <source>
        <dbReference type="SAM" id="MobiDB-lite"/>
    </source>
</evidence>
<keyword evidence="3" id="KW-1185">Reference proteome</keyword>
<gene>
    <name evidence="2" type="ORF">SKAU_G00050430</name>
</gene>
<dbReference type="AlphaFoldDB" id="A0A9Q1J9D6"/>
<dbReference type="EMBL" id="JAINUF010000002">
    <property type="protein sequence ID" value="KAJ8374463.1"/>
    <property type="molecule type" value="Genomic_DNA"/>
</dbReference>
<evidence type="ECO:0008006" key="4">
    <source>
        <dbReference type="Google" id="ProtNLM"/>
    </source>
</evidence>
<dbReference type="OrthoDB" id="9941981at2759"/>
<evidence type="ECO:0000313" key="3">
    <source>
        <dbReference type="Proteomes" id="UP001152622"/>
    </source>
</evidence>
<feature type="compositionally biased region" description="Basic and acidic residues" evidence="1">
    <location>
        <begin position="328"/>
        <end position="337"/>
    </location>
</feature>
<feature type="region of interest" description="Disordered" evidence="1">
    <location>
        <begin position="325"/>
        <end position="355"/>
    </location>
</feature>
<sequence>MWGRLSDPPVCAQCPNHVRTGADAPVSFSEFCEAFGFPAGPSGSPELLAFYELRGPDGGLLQRGRASGCPRLGLHPETLLFGSEGYLQSALEAGEEVSYIMLYSNYTPCEEPPALCASAISRFMELHQGVRLDLLFAQLYHADERWPDSAQNRAGLRCLATLWPRLTLSPISGGAWARLQRGFVRDAAPFVLPPAPMPGRAAADQLNAVWISAITGVGPAFLDLPRPHAASAPDSAQATPIRRSLTLLPPPHLHPYLTGAVPYSEPFLNLNMPPRPTKPLPVRTYYRPINVVRHVRLPPARPRPARVRSFFSLILLFLHPPAPRAPRRGVEGHREGDSYQQPIAAEDLKERKVPL</sequence>
<dbReference type="InterPro" id="IPR038953">
    <property type="entry name" value="APOBEC4"/>
</dbReference>
<dbReference type="Gene3D" id="3.40.140.10">
    <property type="entry name" value="Cytidine Deaminase, domain 2"/>
    <property type="match status" value="1"/>
</dbReference>
<dbReference type="Proteomes" id="UP001152622">
    <property type="component" value="Chromosome 2"/>
</dbReference>
<evidence type="ECO:0000313" key="2">
    <source>
        <dbReference type="EMBL" id="KAJ8374463.1"/>
    </source>
</evidence>
<dbReference type="PANTHER" id="PTHR35672">
    <property type="entry name" value="C-U-EDITING ENZYME APOBEC-4-RELATED"/>
    <property type="match status" value="1"/>
</dbReference>
<proteinExistence type="predicted"/>
<accession>A0A9Q1J9D6</accession>
<reference evidence="2" key="1">
    <citation type="journal article" date="2023" name="Science">
        <title>Genome structures resolve the early diversification of teleost fishes.</title>
        <authorList>
            <person name="Parey E."/>
            <person name="Louis A."/>
            <person name="Montfort J."/>
            <person name="Bouchez O."/>
            <person name="Roques C."/>
            <person name="Iampietro C."/>
            <person name="Lluch J."/>
            <person name="Castinel A."/>
            <person name="Donnadieu C."/>
            <person name="Desvignes T."/>
            <person name="Floi Bucao C."/>
            <person name="Jouanno E."/>
            <person name="Wen M."/>
            <person name="Mejri S."/>
            <person name="Dirks R."/>
            <person name="Jansen H."/>
            <person name="Henkel C."/>
            <person name="Chen W.J."/>
            <person name="Zahm M."/>
            <person name="Cabau C."/>
            <person name="Klopp C."/>
            <person name="Thompson A.W."/>
            <person name="Robinson-Rechavi M."/>
            <person name="Braasch I."/>
            <person name="Lecointre G."/>
            <person name="Bobe J."/>
            <person name="Postlethwait J.H."/>
            <person name="Berthelot C."/>
            <person name="Roest Crollius H."/>
            <person name="Guiguen Y."/>
        </authorList>
    </citation>
    <scope>NUCLEOTIDE SEQUENCE</scope>
    <source>
        <strain evidence="2">WJC10195</strain>
    </source>
</reference>
<organism evidence="2 3">
    <name type="scientific">Synaphobranchus kaupii</name>
    <name type="common">Kaup's arrowtooth eel</name>
    <dbReference type="NCBI Taxonomy" id="118154"/>
    <lineage>
        <taxon>Eukaryota</taxon>
        <taxon>Metazoa</taxon>
        <taxon>Chordata</taxon>
        <taxon>Craniata</taxon>
        <taxon>Vertebrata</taxon>
        <taxon>Euteleostomi</taxon>
        <taxon>Actinopterygii</taxon>
        <taxon>Neopterygii</taxon>
        <taxon>Teleostei</taxon>
        <taxon>Anguilliformes</taxon>
        <taxon>Synaphobranchidae</taxon>
        <taxon>Synaphobranchus</taxon>
    </lineage>
</organism>
<dbReference type="PANTHER" id="PTHR35672:SF1">
    <property type="entry name" value="C-U-EDITING ENZYME APOBEC-4-RELATED"/>
    <property type="match status" value="1"/>
</dbReference>
<name>A0A9Q1J9D6_SYNKA</name>
<comment type="caution">
    <text evidence="2">The sequence shown here is derived from an EMBL/GenBank/DDBJ whole genome shotgun (WGS) entry which is preliminary data.</text>
</comment>
<dbReference type="Pfam" id="PF18775">
    <property type="entry name" value="APOBEC4"/>
    <property type="match status" value="1"/>
</dbReference>
<feature type="compositionally biased region" description="Basic and acidic residues" evidence="1">
    <location>
        <begin position="346"/>
        <end position="355"/>
    </location>
</feature>